<dbReference type="EMBL" id="JAAAUQ010001150">
    <property type="protein sequence ID" value="KAF9142445.1"/>
    <property type="molecule type" value="Genomic_DNA"/>
</dbReference>
<sequence length="517" mass="56729">AGPPSIIKNPLRTKALLERPVPVINIKQKTNTLLSNFWGDDIDITKDGRIIDRSTESPNGSEKKQRSRQTGIVVGIDFGNTFTGVSYAHQGDGEMIDVVKWPRHLNAYAKVPTVSLYKTNDNKGLVDWGSSALANYKRSKTDQILVRDYKLLLFDQNARGRLDNGLHLTDVLTQYLGSIHRHLMEEVNKSQVLAAESVPIHYCITVPQAWTLPTRELILRCYVEAGIILQTPAPNMTVITEAEAAATYCRENCEEFDSLKDGEIFMICDAGGLTTNVTVFRVDDALGVRQFVRMSSSHAENCGSVMLDRKFRELILSKLAGLDIDAKPQRQKAFETLLEGFGEIKSQFDATSSDEVKHISVPMGLDVKELQPVPEWLEDEYMALMGQELCAVVFDPEVEKVLELIDKESKNHPICAGLFMVGGFGANKYLLDKLVSSTKKNMANGGGGNGTDSKRSSVVNGLAGSMSDMSLNGGANGHHSPGIIKKVVMVKKAELAVARGAVIYGLKSASQHTKAFL</sequence>
<proteinExistence type="predicted"/>
<dbReference type="PANTHER" id="PTHR14187:SF5">
    <property type="entry name" value="HEAT SHOCK 70 KDA PROTEIN 12A"/>
    <property type="match status" value="1"/>
</dbReference>
<reference evidence="2" key="1">
    <citation type="journal article" date="2020" name="Fungal Divers.">
        <title>Resolving the Mortierellaceae phylogeny through synthesis of multi-gene phylogenetics and phylogenomics.</title>
        <authorList>
            <person name="Vandepol N."/>
            <person name="Liber J."/>
            <person name="Desiro A."/>
            <person name="Na H."/>
            <person name="Kennedy M."/>
            <person name="Barry K."/>
            <person name="Grigoriev I.V."/>
            <person name="Miller A.N."/>
            <person name="O'Donnell K."/>
            <person name="Stajich J.E."/>
            <person name="Bonito G."/>
        </authorList>
    </citation>
    <scope>NUCLEOTIDE SEQUENCE</scope>
    <source>
        <strain evidence="2">NRRL 6426</strain>
    </source>
</reference>
<evidence type="ECO:0000313" key="3">
    <source>
        <dbReference type="Proteomes" id="UP000748756"/>
    </source>
</evidence>
<dbReference type="Proteomes" id="UP000748756">
    <property type="component" value="Unassembled WGS sequence"/>
</dbReference>
<dbReference type="InterPro" id="IPR043129">
    <property type="entry name" value="ATPase_NBD"/>
</dbReference>
<name>A0A9P5V7B8_9FUNG</name>
<gene>
    <name evidence="2" type="ORF">BG015_000879</name>
</gene>
<feature type="non-terminal residue" evidence="2">
    <location>
        <position position="1"/>
    </location>
</feature>
<keyword evidence="3" id="KW-1185">Reference proteome</keyword>
<dbReference type="SUPFAM" id="SSF53067">
    <property type="entry name" value="Actin-like ATPase domain"/>
    <property type="match status" value="2"/>
</dbReference>
<evidence type="ECO:0000256" key="1">
    <source>
        <dbReference type="SAM" id="MobiDB-lite"/>
    </source>
</evidence>
<organism evidence="2 3">
    <name type="scientific">Linnemannia schmuckeri</name>
    <dbReference type="NCBI Taxonomy" id="64567"/>
    <lineage>
        <taxon>Eukaryota</taxon>
        <taxon>Fungi</taxon>
        <taxon>Fungi incertae sedis</taxon>
        <taxon>Mucoromycota</taxon>
        <taxon>Mortierellomycotina</taxon>
        <taxon>Mortierellomycetes</taxon>
        <taxon>Mortierellales</taxon>
        <taxon>Mortierellaceae</taxon>
        <taxon>Linnemannia</taxon>
    </lineage>
</organism>
<dbReference type="CDD" id="cd10170">
    <property type="entry name" value="ASKHA_NBD_HSP70"/>
    <property type="match status" value="1"/>
</dbReference>
<evidence type="ECO:0000313" key="2">
    <source>
        <dbReference type="EMBL" id="KAF9142445.1"/>
    </source>
</evidence>
<feature type="region of interest" description="Disordered" evidence="1">
    <location>
        <begin position="49"/>
        <end position="68"/>
    </location>
</feature>
<accession>A0A9P5V7B8</accession>
<comment type="caution">
    <text evidence="2">The sequence shown here is derived from an EMBL/GenBank/DDBJ whole genome shotgun (WGS) entry which is preliminary data.</text>
</comment>
<dbReference type="Gene3D" id="3.90.640.10">
    <property type="entry name" value="Actin, Chain A, domain 4"/>
    <property type="match status" value="1"/>
</dbReference>
<dbReference type="OrthoDB" id="2963168at2759"/>
<dbReference type="AlphaFoldDB" id="A0A9P5V7B8"/>
<protein>
    <recommendedName>
        <fullName evidence="4">Actin-like ATPase domain-containing protein</fullName>
    </recommendedName>
</protein>
<evidence type="ECO:0008006" key="4">
    <source>
        <dbReference type="Google" id="ProtNLM"/>
    </source>
</evidence>
<dbReference type="Gene3D" id="3.30.420.40">
    <property type="match status" value="2"/>
</dbReference>
<dbReference type="PANTHER" id="PTHR14187">
    <property type="entry name" value="ALPHA KINASE/ELONGATION FACTOR 2 KINASE"/>
    <property type="match status" value="1"/>
</dbReference>